<dbReference type="AlphaFoldDB" id="A0A2U1V0A2"/>
<evidence type="ECO:0000313" key="2">
    <source>
        <dbReference type="EMBL" id="PWC27340.1"/>
    </source>
</evidence>
<feature type="compositionally biased region" description="Pro residues" evidence="1">
    <location>
        <begin position="83"/>
        <end position="119"/>
    </location>
</feature>
<organism evidence="2 3">
    <name type="scientific">Teichococcus aestuarii</name>
    <dbReference type="NCBI Taxonomy" id="568898"/>
    <lineage>
        <taxon>Bacteria</taxon>
        <taxon>Pseudomonadati</taxon>
        <taxon>Pseudomonadota</taxon>
        <taxon>Alphaproteobacteria</taxon>
        <taxon>Acetobacterales</taxon>
        <taxon>Roseomonadaceae</taxon>
        <taxon>Roseomonas</taxon>
    </lineage>
</organism>
<dbReference type="Pfam" id="PF10691">
    <property type="entry name" value="DUF2497"/>
    <property type="match status" value="1"/>
</dbReference>
<evidence type="ECO:0008006" key="4">
    <source>
        <dbReference type="Google" id="ProtNLM"/>
    </source>
</evidence>
<feature type="compositionally biased region" description="Pro residues" evidence="1">
    <location>
        <begin position="58"/>
        <end position="67"/>
    </location>
</feature>
<comment type="caution">
    <text evidence="2">The sequence shown here is derived from an EMBL/GenBank/DDBJ whole genome shotgun (WGS) entry which is preliminary data.</text>
</comment>
<gene>
    <name evidence="2" type="ORF">CR165_17955</name>
</gene>
<feature type="compositionally biased region" description="Low complexity" evidence="1">
    <location>
        <begin position="125"/>
        <end position="140"/>
    </location>
</feature>
<name>A0A2U1V0A2_9PROT</name>
<dbReference type="EMBL" id="PDOA01000015">
    <property type="protein sequence ID" value="PWC27340.1"/>
    <property type="molecule type" value="Genomic_DNA"/>
</dbReference>
<feature type="compositionally biased region" description="Low complexity" evidence="1">
    <location>
        <begin position="68"/>
        <end position="82"/>
    </location>
</feature>
<dbReference type="RefSeq" id="WP_109518334.1">
    <property type="nucleotide sequence ID" value="NZ_PDOA01000015.1"/>
</dbReference>
<protein>
    <recommendedName>
        <fullName evidence="4">Pole-organizing protein PopZ</fullName>
    </recommendedName>
</protein>
<dbReference type="InterPro" id="IPR019632">
    <property type="entry name" value="DUF2497"/>
</dbReference>
<proteinExistence type="predicted"/>
<accession>A0A2U1V0A2</accession>
<feature type="compositionally biased region" description="Low complexity" evidence="1">
    <location>
        <begin position="47"/>
        <end position="57"/>
    </location>
</feature>
<reference evidence="3" key="1">
    <citation type="submission" date="2017-10" db="EMBL/GenBank/DDBJ databases">
        <authorList>
            <person name="Toshchakov S.V."/>
            <person name="Goeva M.A."/>
        </authorList>
    </citation>
    <scope>NUCLEOTIDE SEQUENCE [LARGE SCALE GENOMIC DNA]</scope>
    <source>
        <strain evidence="3">JR1/69-1-13</strain>
    </source>
</reference>
<evidence type="ECO:0000313" key="3">
    <source>
        <dbReference type="Proteomes" id="UP000245048"/>
    </source>
</evidence>
<evidence type="ECO:0000256" key="1">
    <source>
        <dbReference type="SAM" id="MobiDB-lite"/>
    </source>
</evidence>
<keyword evidence="3" id="KW-1185">Reference proteome</keyword>
<feature type="region of interest" description="Disordered" evidence="1">
    <location>
        <begin position="25"/>
        <end position="172"/>
    </location>
</feature>
<dbReference type="OrthoDB" id="7189469at2"/>
<dbReference type="Proteomes" id="UP000245048">
    <property type="component" value="Unassembled WGS sequence"/>
</dbReference>
<dbReference type="PRINTS" id="PR01217">
    <property type="entry name" value="PRICHEXTENSN"/>
</dbReference>
<sequence length="258" mass="26565">MAEPPYRPDPQEPSMEDILASIRSILNEDEGRDAPPPLDLTEEMLVPAPRTPAGTATPQPPARPPLPLRRLANIGPAPASPAGTPPAPSGSPSTPAPAALPPPVAIVPPPAEPRPPAPRPEPEAEPQAAEVKPEPQAAEVKPQPQAVEAKPQPAGPVPLVPEPAAGRASAPHAAELEEGLLGPVAAAAAAAALGQLARAVTEDRQAPVTRQGGASIEDVVREELRPLLKAWLEQHLPPMVERLVKAEIGRVMSGGRGG</sequence>